<dbReference type="AlphaFoldDB" id="A0A643FGL1"/>
<dbReference type="EMBL" id="VZPB01000002">
    <property type="protein sequence ID" value="KAB0585086.1"/>
    <property type="molecule type" value="Genomic_DNA"/>
</dbReference>
<evidence type="ECO:0000313" key="3">
    <source>
        <dbReference type="EMBL" id="KAB0585086.1"/>
    </source>
</evidence>
<feature type="transmembrane region" description="Helical" evidence="2">
    <location>
        <begin position="40"/>
        <end position="59"/>
    </location>
</feature>
<keyword evidence="2" id="KW-1133">Transmembrane helix</keyword>
<dbReference type="GO" id="GO:0004713">
    <property type="term" value="F:protein tyrosine kinase activity"/>
    <property type="evidence" value="ECO:0007669"/>
    <property type="project" value="TreeGrafter"/>
</dbReference>
<dbReference type="PANTHER" id="PTHR32309:SF13">
    <property type="entry name" value="FERRIC ENTEROBACTIN TRANSPORT PROTEIN FEPE"/>
    <property type="match status" value="1"/>
</dbReference>
<keyword evidence="2" id="KW-0812">Transmembrane</keyword>
<dbReference type="Proteomes" id="UP000430120">
    <property type="component" value="Unassembled WGS sequence"/>
</dbReference>
<feature type="transmembrane region" description="Helical" evidence="2">
    <location>
        <begin position="346"/>
        <end position="366"/>
    </location>
</feature>
<name>A0A643FGL1_IDEDE</name>
<keyword evidence="4" id="KW-1185">Reference proteome</keyword>
<dbReference type="InterPro" id="IPR050445">
    <property type="entry name" value="Bact_polysacc_biosynth/exp"/>
</dbReference>
<feature type="transmembrane region" description="Helical" evidence="2">
    <location>
        <begin position="79"/>
        <end position="99"/>
    </location>
</feature>
<evidence type="ECO:0000313" key="4">
    <source>
        <dbReference type="Proteomes" id="UP000430120"/>
    </source>
</evidence>
<keyword evidence="2" id="KW-0472">Membrane</keyword>
<dbReference type="RefSeq" id="WP_151122072.1">
    <property type="nucleotide sequence ID" value="NZ_CP088081.1"/>
</dbReference>
<evidence type="ECO:0000256" key="1">
    <source>
        <dbReference type="SAM" id="MobiDB-lite"/>
    </source>
</evidence>
<dbReference type="OrthoDB" id="8884120at2"/>
<comment type="caution">
    <text evidence="3">The sequence shown here is derived from an EMBL/GenBank/DDBJ whole genome shotgun (WGS) entry which is preliminary data.</text>
</comment>
<gene>
    <name evidence="3" type="ORF">F7Q92_00930</name>
</gene>
<sequence length="394" mass="43515">MTQTKYLQESQGSMQSNTDKTSGRSALDIAYVLACEARRLMFLPLIAAVLVVALSFLVAPTYTASVTLMPPSQPQSGAAALLGQLGGLAAGAGAAISGIKNPMDQWLGFLKSRTIADAMVDQFKLMERYGVDYRFQARDKLYENTTITAGKDGLILITVDDESPEVSAAMANAYADQIQKMSDTIAVTEPAQRRVFFEREMSEAKKKLDTAQKTLQESGVNVNALKVQPDAVMDLVARLKAEISAQQVRISVMRQSLADTSPDLRQARVELSSLQEQLAAASKRDSSDHDGSGYVEKYRDFKYYETLYELLAKQYEIARVDEAQNGIFQVVDKAQVPEKKSRPKRALLGIGVWLFSLLALSIWILLRDSVGRLKSDPESSKKIDRILHPFRSES</sequence>
<organism evidence="3 4">
    <name type="scientific">Ideonella dechloratans</name>
    <dbReference type="NCBI Taxonomy" id="36863"/>
    <lineage>
        <taxon>Bacteria</taxon>
        <taxon>Pseudomonadati</taxon>
        <taxon>Pseudomonadota</taxon>
        <taxon>Betaproteobacteria</taxon>
        <taxon>Burkholderiales</taxon>
        <taxon>Sphaerotilaceae</taxon>
        <taxon>Ideonella</taxon>
    </lineage>
</organism>
<proteinExistence type="predicted"/>
<dbReference type="GO" id="GO:0005886">
    <property type="term" value="C:plasma membrane"/>
    <property type="evidence" value="ECO:0007669"/>
    <property type="project" value="TreeGrafter"/>
</dbReference>
<accession>A0A643FGL1</accession>
<protein>
    <submittedName>
        <fullName evidence="3">Lipopolysaccharide biosynthesis protein</fullName>
    </submittedName>
</protein>
<evidence type="ECO:0000256" key="2">
    <source>
        <dbReference type="SAM" id="Phobius"/>
    </source>
</evidence>
<feature type="region of interest" description="Disordered" evidence="1">
    <location>
        <begin position="1"/>
        <end position="21"/>
    </location>
</feature>
<reference evidence="3 4" key="1">
    <citation type="submission" date="2019-09" db="EMBL/GenBank/DDBJ databases">
        <title>Draft genome sequences of 48 bacterial type strains from the CCUG.</title>
        <authorList>
            <person name="Tunovic T."/>
            <person name="Pineiro-Iglesias B."/>
            <person name="Unosson C."/>
            <person name="Inganas E."/>
            <person name="Ohlen M."/>
            <person name="Cardew S."/>
            <person name="Jensie-Markopoulos S."/>
            <person name="Salva-Serra F."/>
            <person name="Jaen-Luchoro D."/>
            <person name="Karlsson R."/>
            <person name="Svensson-Stadler L."/>
            <person name="Chun J."/>
            <person name="Moore E."/>
        </authorList>
    </citation>
    <scope>NUCLEOTIDE SEQUENCE [LARGE SCALE GENOMIC DNA]</scope>
    <source>
        <strain evidence="3 4">CCUG 30977</strain>
    </source>
</reference>
<dbReference type="PANTHER" id="PTHR32309">
    <property type="entry name" value="TYROSINE-PROTEIN KINASE"/>
    <property type="match status" value="1"/>
</dbReference>